<comment type="caution">
    <text evidence="1">The sequence shown here is derived from an EMBL/GenBank/DDBJ whole genome shotgun (WGS) entry which is preliminary data.</text>
</comment>
<sequence>MSVCITCSLGYELDTCKACSENCLACTLVNKCDLCAVNYFLEVSFDQTTCTKCMTNCIVCAEATKCIECANGFFFDITTNKCEVCITGCSKCTDNKSCLRCMEKNMFFDSILLECKSCINNCTTCVDAKTCISCSDKFLYDNKHQICLQCPNNCILCNLETGCQTCSSGYLYNSVTKGSCGHNCKECFNSNTCKICSDDAYKDTIVIPHICTKCTDKITDCLKCYLGYDNKVYCDKCESPKILTYDSSQCLDCQTGCNSCADYKPRCTTCNKGYFLGNNNYTCGKKRCYQCHPSIMNCTKDTANMTLNVCSGDCYIERLNDMNTNVLKYKRYCDFNVCNTLNFKKKFCVNISNKESCISCCDQDICNYDIISNAFWMKCYSKICYFCNMNKENLKKKYLTASTKKELIRLFDEHKGSTQCFLASKHNVYNNY</sequence>
<gene>
    <name evidence="1" type="ORF">A3Q56_01150</name>
</gene>
<dbReference type="InterPro" id="IPR053215">
    <property type="entry name" value="TKL_Ser/Thr_kinase"/>
</dbReference>
<dbReference type="InterPro" id="IPR006212">
    <property type="entry name" value="Furin_repeat"/>
</dbReference>
<evidence type="ECO:0000313" key="2">
    <source>
        <dbReference type="Proteomes" id="UP000078046"/>
    </source>
</evidence>
<dbReference type="SMART" id="SM00261">
    <property type="entry name" value="FU"/>
    <property type="match status" value="4"/>
</dbReference>
<protein>
    <submittedName>
        <fullName evidence="1">Uncharacterized protein</fullName>
    </submittedName>
</protein>
<dbReference type="OrthoDB" id="27819at2759"/>
<proteinExistence type="predicted"/>
<name>A0A177BA75_9BILA</name>
<reference evidence="1 2" key="1">
    <citation type="submission" date="2016-04" db="EMBL/GenBank/DDBJ databases">
        <title>The genome of Intoshia linei affirms orthonectids as highly simplified spiralians.</title>
        <authorList>
            <person name="Mikhailov K.V."/>
            <person name="Slusarev G.S."/>
            <person name="Nikitin M.A."/>
            <person name="Logacheva M.D."/>
            <person name="Penin A."/>
            <person name="Aleoshin V."/>
            <person name="Panchin Y.V."/>
        </authorList>
    </citation>
    <scope>NUCLEOTIDE SEQUENCE [LARGE SCALE GENOMIC DNA]</scope>
    <source>
        <strain evidence="1">Intl2013</strain>
        <tissue evidence="1">Whole animal</tissue>
    </source>
</reference>
<evidence type="ECO:0000313" key="1">
    <source>
        <dbReference type="EMBL" id="OAF71115.1"/>
    </source>
</evidence>
<dbReference type="SUPFAM" id="SSF57184">
    <property type="entry name" value="Growth factor receptor domain"/>
    <property type="match status" value="3"/>
</dbReference>
<dbReference type="AlphaFoldDB" id="A0A177BA75"/>
<accession>A0A177BA75</accession>
<dbReference type="EMBL" id="LWCA01000079">
    <property type="protein sequence ID" value="OAF71115.1"/>
    <property type="molecule type" value="Genomic_DNA"/>
</dbReference>
<dbReference type="PANTHER" id="PTHR45756:SF1">
    <property type="entry name" value="PROTEIN KINASE DOMAIN CONTAINING PROTEIN"/>
    <property type="match status" value="1"/>
</dbReference>
<dbReference type="Proteomes" id="UP000078046">
    <property type="component" value="Unassembled WGS sequence"/>
</dbReference>
<dbReference type="PANTHER" id="PTHR45756">
    <property type="entry name" value="PALMITOYLTRANSFERASE"/>
    <property type="match status" value="1"/>
</dbReference>
<organism evidence="1 2">
    <name type="scientific">Intoshia linei</name>
    <dbReference type="NCBI Taxonomy" id="1819745"/>
    <lineage>
        <taxon>Eukaryota</taxon>
        <taxon>Metazoa</taxon>
        <taxon>Spiralia</taxon>
        <taxon>Lophotrochozoa</taxon>
        <taxon>Mesozoa</taxon>
        <taxon>Orthonectida</taxon>
        <taxon>Rhopaluridae</taxon>
        <taxon>Intoshia</taxon>
    </lineage>
</organism>
<keyword evidence="2" id="KW-1185">Reference proteome</keyword>
<dbReference type="InterPro" id="IPR009030">
    <property type="entry name" value="Growth_fac_rcpt_cys_sf"/>
</dbReference>